<feature type="coiled-coil region" evidence="1">
    <location>
        <begin position="175"/>
        <end position="209"/>
    </location>
</feature>
<dbReference type="GO" id="GO:0043114">
    <property type="term" value="P:regulation of vascular permeability"/>
    <property type="evidence" value="ECO:0007669"/>
    <property type="project" value="TreeGrafter"/>
</dbReference>
<evidence type="ECO:0000313" key="5">
    <source>
        <dbReference type="Proteomes" id="UP001152803"/>
    </source>
</evidence>
<evidence type="ECO:0000313" key="4">
    <source>
        <dbReference type="EMBL" id="KAJ8273951.1"/>
    </source>
</evidence>
<evidence type="ECO:0000256" key="2">
    <source>
        <dbReference type="SAM" id="MobiDB-lite"/>
    </source>
</evidence>
<dbReference type="Pfam" id="PF06637">
    <property type="entry name" value="PV-1"/>
    <property type="match status" value="1"/>
</dbReference>
<dbReference type="Proteomes" id="UP001152803">
    <property type="component" value="Unassembled WGS sequence"/>
</dbReference>
<keyword evidence="3" id="KW-0472">Membrane</keyword>
<feature type="region of interest" description="Disordered" evidence="2">
    <location>
        <begin position="418"/>
        <end position="445"/>
    </location>
</feature>
<keyword evidence="3" id="KW-0812">Transmembrane</keyword>
<dbReference type="InterPro" id="IPR009538">
    <property type="entry name" value="PV-1"/>
</dbReference>
<dbReference type="PANTHER" id="PTHR21687:SF5">
    <property type="entry name" value="PLASMALEMMA VESICLE-ASSOCIATED PROTEIN"/>
    <property type="match status" value="1"/>
</dbReference>
<dbReference type="PANTHER" id="PTHR21687">
    <property type="entry name" value="PLASMALEMMA VESICLE-ASSOCIATED PROTEIN"/>
    <property type="match status" value="1"/>
</dbReference>
<sequence>MYSSYPQAKFALDTKKMQKSKAKSCGYYWRIIFLFSSLIQSLIIVSLVLFMVYGHPEQSSEEKRVQDLQHNFMKLTTENKALQQVKGNLTRVLNTTLTKKLKDDQDLQKLRRLTNISIININNLNYKLYMCETEKKNMPRISLTPCTNKNPGTDNLISQLQAMYQLLSTNFTQTVKHLNRELEVATRARDDLRLESISLRRNATDLQRQLSAYSAKCKGDFVQSLNGIQAVTRAFIARIAGLFPAVLPFQLTCEKQRDQLQQIHSNCSRLSQQVEDKFQSYLDNVGSQVSSIQAQSSRLQVQNDRLQEDLRWCQQNRSAELALNSRRRQEAQAQHDREVERLLQEQKKLHEERELHKHTITLKTSEINLLTNNILTLNMSLRNCIPKPPPARIPWLYQPYASPGPPGARPGQTFLATVKNPPERTRQGPTDPGVYTKTPGQGSSFYSDVQKHVKELQEMANKDSGVSG</sequence>
<keyword evidence="5" id="KW-1185">Reference proteome</keyword>
<feature type="transmembrane region" description="Helical" evidence="3">
    <location>
        <begin position="27"/>
        <end position="53"/>
    </location>
</feature>
<keyword evidence="3" id="KW-1133">Transmembrane helix</keyword>
<protein>
    <submittedName>
        <fullName evidence="4">Uncharacterized protein</fullName>
    </submittedName>
</protein>
<dbReference type="EMBL" id="JAFJMO010000006">
    <property type="protein sequence ID" value="KAJ8273951.1"/>
    <property type="molecule type" value="Genomic_DNA"/>
</dbReference>
<evidence type="ECO:0000256" key="1">
    <source>
        <dbReference type="SAM" id="Coils"/>
    </source>
</evidence>
<gene>
    <name evidence="4" type="ORF">COCON_G00085760</name>
</gene>
<keyword evidence="1" id="KW-0175">Coiled coil</keyword>
<evidence type="ECO:0000256" key="3">
    <source>
        <dbReference type="SAM" id="Phobius"/>
    </source>
</evidence>
<reference evidence="4" key="1">
    <citation type="journal article" date="2023" name="Science">
        <title>Genome structures resolve the early diversification of teleost fishes.</title>
        <authorList>
            <person name="Parey E."/>
            <person name="Louis A."/>
            <person name="Montfort J."/>
            <person name="Bouchez O."/>
            <person name="Roques C."/>
            <person name="Iampietro C."/>
            <person name="Lluch J."/>
            <person name="Castinel A."/>
            <person name="Donnadieu C."/>
            <person name="Desvignes T."/>
            <person name="Floi Bucao C."/>
            <person name="Jouanno E."/>
            <person name="Wen M."/>
            <person name="Mejri S."/>
            <person name="Dirks R."/>
            <person name="Jansen H."/>
            <person name="Henkel C."/>
            <person name="Chen W.J."/>
            <person name="Zahm M."/>
            <person name="Cabau C."/>
            <person name="Klopp C."/>
            <person name="Thompson A.W."/>
            <person name="Robinson-Rechavi M."/>
            <person name="Braasch I."/>
            <person name="Lecointre G."/>
            <person name="Bobe J."/>
            <person name="Postlethwait J.H."/>
            <person name="Berthelot C."/>
            <person name="Roest Crollius H."/>
            <person name="Guiguen Y."/>
        </authorList>
    </citation>
    <scope>NUCLEOTIDE SEQUENCE</scope>
    <source>
        <strain evidence="4">Concon-B</strain>
    </source>
</reference>
<accession>A0A9Q1HZN7</accession>
<feature type="coiled-coil region" evidence="1">
    <location>
        <begin position="253"/>
        <end position="352"/>
    </location>
</feature>
<dbReference type="AlphaFoldDB" id="A0A9Q1HZN7"/>
<dbReference type="OrthoDB" id="8828676at2759"/>
<dbReference type="GO" id="GO:0002693">
    <property type="term" value="P:positive regulation of cellular extravasation"/>
    <property type="evidence" value="ECO:0007669"/>
    <property type="project" value="TreeGrafter"/>
</dbReference>
<name>A0A9Q1HZN7_CONCO</name>
<organism evidence="4 5">
    <name type="scientific">Conger conger</name>
    <name type="common">Conger eel</name>
    <name type="synonym">Muraena conger</name>
    <dbReference type="NCBI Taxonomy" id="82655"/>
    <lineage>
        <taxon>Eukaryota</taxon>
        <taxon>Metazoa</taxon>
        <taxon>Chordata</taxon>
        <taxon>Craniata</taxon>
        <taxon>Vertebrata</taxon>
        <taxon>Euteleostomi</taxon>
        <taxon>Actinopterygii</taxon>
        <taxon>Neopterygii</taxon>
        <taxon>Teleostei</taxon>
        <taxon>Anguilliformes</taxon>
        <taxon>Congridae</taxon>
        <taxon>Conger</taxon>
    </lineage>
</organism>
<comment type="caution">
    <text evidence="4">The sequence shown here is derived from an EMBL/GenBank/DDBJ whole genome shotgun (WGS) entry which is preliminary data.</text>
</comment>
<proteinExistence type="predicted"/>